<dbReference type="GO" id="GO:0004519">
    <property type="term" value="F:endonuclease activity"/>
    <property type="evidence" value="ECO:0007669"/>
    <property type="project" value="UniProtKB-KW"/>
</dbReference>
<keyword evidence="3" id="KW-0540">Nuclease</keyword>
<name>A0A8J7YWV1_9CYAN</name>
<evidence type="ECO:0000256" key="4">
    <source>
        <dbReference type="ARBA" id="ARBA00022759"/>
    </source>
</evidence>
<dbReference type="Proteomes" id="UP000646053">
    <property type="component" value="Unassembled WGS sequence"/>
</dbReference>
<keyword evidence="2" id="KW-1277">Toxin-antitoxin system</keyword>
<evidence type="ECO:0000256" key="3">
    <source>
        <dbReference type="ARBA" id="ARBA00022722"/>
    </source>
</evidence>
<dbReference type="RefSeq" id="WP_162421597.1">
    <property type="nucleotide sequence ID" value="NZ_WVIE01000002.1"/>
</dbReference>
<accession>A0A8J7YWV1</accession>
<keyword evidence="7" id="KW-0346">Stress response</keyword>
<dbReference type="Gene3D" id="3.30.920.30">
    <property type="entry name" value="Hypothetical protein"/>
    <property type="match status" value="1"/>
</dbReference>
<evidence type="ECO:0000256" key="6">
    <source>
        <dbReference type="ARBA" id="ARBA00022884"/>
    </source>
</evidence>
<dbReference type="GO" id="GO:0003729">
    <property type="term" value="F:mRNA binding"/>
    <property type="evidence" value="ECO:0007669"/>
    <property type="project" value="InterPro"/>
</dbReference>
<dbReference type="AlphaFoldDB" id="A0A8J7YWV1"/>
<sequence>MPRKIREIKKLLLKAGFDHWQGKGSHQIWKHPHLKEKIVIAKKDGADAPSYLEKQVDRALRQIGENENPEEIKE</sequence>
<comment type="similarity">
    <text evidence="1">Belongs to the HicA mRNA interferase family.</text>
</comment>
<dbReference type="Pfam" id="PF07927">
    <property type="entry name" value="HicA_toxin"/>
    <property type="match status" value="1"/>
</dbReference>
<comment type="caution">
    <text evidence="8">The sequence shown here is derived from an EMBL/GenBank/DDBJ whole genome shotgun (WGS) entry which is preliminary data.</text>
</comment>
<evidence type="ECO:0000313" key="8">
    <source>
        <dbReference type="EMBL" id="NDJ16079.1"/>
    </source>
</evidence>
<evidence type="ECO:0000256" key="1">
    <source>
        <dbReference type="ARBA" id="ARBA00006620"/>
    </source>
</evidence>
<dbReference type="GO" id="GO:0016787">
    <property type="term" value="F:hydrolase activity"/>
    <property type="evidence" value="ECO:0007669"/>
    <property type="project" value="UniProtKB-KW"/>
</dbReference>
<dbReference type="EMBL" id="WVIE01000002">
    <property type="protein sequence ID" value="NDJ16079.1"/>
    <property type="molecule type" value="Genomic_DNA"/>
</dbReference>
<keyword evidence="9" id="KW-1185">Reference proteome</keyword>
<evidence type="ECO:0000256" key="7">
    <source>
        <dbReference type="ARBA" id="ARBA00023016"/>
    </source>
</evidence>
<proteinExistence type="inferred from homology"/>
<evidence type="ECO:0000256" key="5">
    <source>
        <dbReference type="ARBA" id="ARBA00022801"/>
    </source>
</evidence>
<organism evidence="8 9">
    <name type="scientific">Myxacorys almedinensis A</name>
    <dbReference type="NCBI Taxonomy" id="2690445"/>
    <lineage>
        <taxon>Bacteria</taxon>
        <taxon>Bacillati</taxon>
        <taxon>Cyanobacteriota</taxon>
        <taxon>Cyanophyceae</taxon>
        <taxon>Leptolyngbyales</taxon>
        <taxon>Leptolyngbyaceae</taxon>
        <taxon>Myxacorys</taxon>
        <taxon>Myxacorys almedinensis</taxon>
    </lineage>
</organism>
<dbReference type="InterPro" id="IPR038570">
    <property type="entry name" value="HicA_sf"/>
</dbReference>
<keyword evidence="6" id="KW-0694">RNA-binding</keyword>
<evidence type="ECO:0000313" key="9">
    <source>
        <dbReference type="Proteomes" id="UP000646053"/>
    </source>
</evidence>
<keyword evidence="5" id="KW-0378">Hydrolase</keyword>
<dbReference type="InterPro" id="IPR012933">
    <property type="entry name" value="HicA_mRNA_interferase"/>
</dbReference>
<reference evidence="8" key="1">
    <citation type="submission" date="2019-12" db="EMBL/GenBank/DDBJ databases">
        <title>High-Quality draft genome sequences of three cyanobacteria isolated from the limestone walls of the Old Cathedral of Coimbra.</title>
        <authorList>
            <person name="Tiago I."/>
            <person name="Soares F."/>
            <person name="Portugal A."/>
        </authorList>
    </citation>
    <scope>NUCLEOTIDE SEQUENCE</scope>
    <source>
        <strain evidence="8">A</strain>
    </source>
</reference>
<evidence type="ECO:0000256" key="2">
    <source>
        <dbReference type="ARBA" id="ARBA00022649"/>
    </source>
</evidence>
<protein>
    <submittedName>
        <fullName evidence="8">Addiction module toxin, HicA family</fullName>
    </submittedName>
</protein>
<dbReference type="SUPFAM" id="SSF54786">
    <property type="entry name" value="YcfA/nrd intein domain"/>
    <property type="match status" value="1"/>
</dbReference>
<keyword evidence="4" id="KW-0255">Endonuclease</keyword>
<gene>
    <name evidence="8" type="ORF">GS601_02055</name>
</gene>